<dbReference type="InterPro" id="IPR016181">
    <property type="entry name" value="Acyl_CoA_acyltransferase"/>
</dbReference>
<keyword evidence="3" id="KW-1185">Reference proteome</keyword>
<dbReference type="Gene3D" id="3.40.630.30">
    <property type="match status" value="1"/>
</dbReference>
<accession>A0A840RFX3</accession>
<name>A0A840RFX3_9NEIS</name>
<feature type="domain" description="N-acetyltransferase" evidence="1">
    <location>
        <begin position="1"/>
        <end position="154"/>
    </location>
</feature>
<dbReference type="EMBL" id="JACHHN010000006">
    <property type="protein sequence ID" value="MBB5192469.1"/>
    <property type="molecule type" value="Genomic_DNA"/>
</dbReference>
<dbReference type="Pfam" id="PF13527">
    <property type="entry name" value="Acetyltransf_9"/>
    <property type="match status" value="1"/>
</dbReference>
<evidence type="ECO:0000313" key="2">
    <source>
        <dbReference type="EMBL" id="MBB5192469.1"/>
    </source>
</evidence>
<reference evidence="2 3" key="1">
    <citation type="submission" date="2020-08" db="EMBL/GenBank/DDBJ databases">
        <title>Genomic Encyclopedia of Type Strains, Phase IV (KMG-IV): sequencing the most valuable type-strain genomes for metagenomic binning, comparative biology and taxonomic classification.</title>
        <authorList>
            <person name="Goeker M."/>
        </authorList>
    </citation>
    <scope>NUCLEOTIDE SEQUENCE [LARGE SCALE GENOMIC DNA]</scope>
    <source>
        <strain evidence="2 3">DSM 18233</strain>
    </source>
</reference>
<sequence>MEFELVESSGNRVAQYIELYNACFPHADKFRHVYLDWLYNHNPVGPAIGADAFLDGKLVGQVISVPREFTLKGKVIKGVVAVNVAVHPSCQGRRLFKRLGLKMCDIAAAAGYEAVIGVANAAATPGWVRQMGFQLVGPLDALIGVGRVGPADLQDIQAGSEFSGLWRPETLAWRTTNPLNRVRVDQKAENRWEVSTSAGKPLLRAIAPLSPVEGFTPTRPTLLDTVQPSVFIGLLPGYTYTRRFVAIPDKARPSPLNLIYKNLLNAGDRIDLTSCFISFLDFDAF</sequence>
<comment type="caution">
    <text evidence="2">The sequence shown here is derived from an EMBL/GenBank/DDBJ whole genome shotgun (WGS) entry which is preliminary data.</text>
</comment>
<dbReference type="Proteomes" id="UP000543030">
    <property type="component" value="Unassembled WGS sequence"/>
</dbReference>
<dbReference type="RefSeq" id="WP_184102132.1">
    <property type="nucleotide sequence ID" value="NZ_JACHHN010000006.1"/>
</dbReference>
<dbReference type="InterPro" id="IPR000182">
    <property type="entry name" value="GNAT_dom"/>
</dbReference>
<dbReference type="CDD" id="cd04301">
    <property type="entry name" value="NAT_SF"/>
    <property type="match status" value="1"/>
</dbReference>
<dbReference type="PROSITE" id="PS51186">
    <property type="entry name" value="GNAT"/>
    <property type="match status" value="1"/>
</dbReference>
<dbReference type="AlphaFoldDB" id="A0A840RFX3"/>
<dbReference type="SUPFAM" id="SSF55729">
    <property type="entry name" value="Acyl-CoA N-acyltransferases (Nat)"/>
    <property type="match status" value="1"/>
</dbReference>
<organism evidence="2 3">
    <name type="scientific">Silvimonas terrae</name>
    <dbReference type="NCBI Taxonomy" id="300266"/>
    <lineage>
        <taxon>Bacteria</taxon>
        <taxon>Pseudomonadati</taxon>
        <taxon>Pseudomonadota</taxon>
        <taxon>Betaproteobacteria</taxon>
        <taxon>Neisseriales</taxon>
        <taxon>Chitinibacteraceae</taxon>
        <taxon>Silvimonas</taxon>
    </lineage>
</organism>
<evidence type="ECO:0000313" key="3">
    <source>
        <dbReference type="Proteomes" id="UP000543030"/>
    </source>
</evidence>
<dbReference type="GO" id="GO:0016747">
    <property type="term" value="F:acyltransferase activity, transferring groups other than amino-acyl groups"/>
    <property type="evidence" value="ECO:0007669"/>
    <property type="project" value="InterPro"/>
</dbReference>
<gene>
    <name evidence="2" type="ORF">HNQ50_003210</name>
</gene>
<evidence type="ECO:0000259" key="1">
    <source>
        <dbReference type="PROSITE" id="PS51186"/>
    </source>
</evidence>
<protein>
    <recommendedName>
        <fullName evidence="1">N-acetyltransferase domain-containing protein</fullName>
    </recommendedName>
</protein>
<proteinExistence type="predicted"/>